<evidence type="ECO:0008006" key="4">
    <source>
        <dbReference type="Google" id="ProtNLM"/>
    </source>
</evidence>
<protein>
    <recommendedName>
        <fullName evidence="4">Acyl-CoA transferase</fullName>
    </recommendedName>
</protein>
<reference evidence="2 3" key="1">
    <citation type="submission" date="2006-02" db="EMBL/GenBank/DDBJ databases">
        <authorList>
            <person name="Pinhassi J."/>
            <person name="Pedros-Alio C."/>
            <person name="Ferriera S."/>
            <person name="Johnson J."/>
            <person name="Kravitz S."/>
            <person name="Halpern A."/>
            <person name="Remington K."/>
            <person name="Beeson K."/>
            <person name="Tran B."/>
            <person name="Rogers Y.-H."/>
            <person name="Friedman R."/>
            <person name="Venter J.C."/>
        </authorList>
    </citation>
    <scope>NUCLEOTIDE SEQUENCE [LARGE SCALE GENOMIC DNA]</scope>
    <source>
        <strain evidence="2 3">MED92</strain>
    </source>
</reference>
<dbReference type="RefSeq" id="WP_007021149.1">
    <property type="nucleotide sequence ID" value="NZ_CH724125.1"/>
</dbReference>
<dbReference type="OrthoDB" id="5704412at2"/>
<dbReference type="InterPro" id="IPR027396">
    <property type="entry name" value="DsrEFH-like"/>
</dbReference>
<evidence type="ECO:0000256" key="1">
    <source>
        <dbReference type="SAM" id="SignalP"/>
    </source>
</evidence>
<gene>
    <name evidence="2" type="ORF">MED92_17440</name>
</gene>
<keyword evidence="3" id="KW-1185">Reference proteome</keyword>
<dbReference type="Proteomes" id="UP000002171">
    <property type="component" value="Unassembled WGS sequence"/>
</dbReference>
<evidence type="ECO:0000313" key="2">
    <source>
        <dbReference type="EMBL" id="EAR59849.1"/>
    </source>
</evidence>
<evidence type="ECO:0000313" key="3">
    <source>
        <dbReference type="Proteomes" id="UP000002171"/>
    </source>
</evidence>
<organism evidence="2 3">
    <name type="scientific">Neptuniibacter caesariensis</name>
    <dbReference type="NCBI Taxonomy" id="207954"/>
    <lineage>
        <taxon>Bacteria</taxon>
        <taxon>Pseudomonadati</taxon>
        <taxon>Pseudomonadota</taxon>
        <taxon>Gammaproteobacteria</taxon>
        <taxon>Oceanospirillales</taxon>
        <taxon>Oceanospirillaceae</taxon>
        <taxon>Neptuniibacter</taxon>
    </lineage>
</organism>
<sequence>MRFLANFFLFICVSFSVQAEPQQSPVAPEVQNSRYLALIKKNSPSEVEMLFKRASMLAEEVDNLSSYEPIVFVLHGDEAHAFRHRNMDQYKDLLALAQRLEANNVIDIRICETWMRINGVERSELPDFVDTVPLGPAEEVRLRRDGYLYF</sequence>
<comment type="caution">
    <text evidence="2">The sequence shown here is derived from an EMBL/GenBank/DDBJ whole genome shotgun (WGS) entry which is preliminary data.</text>
</comment>
<proteinExistence type="predicted"/>
<feature type="signal peptide" evidence="1">
    <location>
        <begin position="1"/>
        <end position="19"/>
    </location>
</feature>
<keyword evidence="1" id="KW-0732">Signal</keyword>
<feature type="chain" id="PRO_5030791545" description="Acyl-CoA transferase" evidence="1">
    <location>
        <begin position="20"/>
        <end position="150"/>
    </location>
</feature>
<name>A0A7U8C279_NEPCE</name>
<dbReference type="EMBL" id="AAOW01000030">
    <property type="protein sequence ID" value="EAR59849.1"/>
    <property type="molecule type" value="Genomic_DNA"/>
</dbReference>
<dbReference type="Gene3D" id="3.40.1260.10">
    <property type="entry name" value="DsrEFH-like"/>
    <property type="match status" value="1"/>
</dbReference>
<dbReference type="AlphaFoldDB" id="A0A7U8C279"/>
<accession>A0A7U8C279</accession>
<dbReference type="SUPFAM" id="SSF75169">
    <property type="entry name" value="DsrEFH-like"/>
    <property type="match status" value="1"/>
</dbReference>